<dbReference type="AlphaFoldDB" id="A0A5H5B791"/>
<evidence type="ECO:0008006" key="3">
    <source>
        <dbReference type="Google" id="ProtNLM"/>
    </source>
</evidence>
<reference evidence="2" key="1">
    <citation type="submission" date="2019-07" db="EMBL/GenBank/DDBJ databases">
        <authorList>
            <person name="Ashton P.M."/>
            <person name="Dallman T."/>
            <person name="Nair S."/>
            <person name="De Pinna E."/>
            <person name="Peters T."/>
            <person name="Grant K."/>
        </authorList>
    </citation>
    <scope>NUCLEOTIDE SEQUENCE</scope>
    <source>
        <strain evidence="2">773673</strain>
    </source>
</reference>
<feature type="chain" id="PRO_5030120724" description="Lipoprotein" evidence="1">
    <location>
        <begin position="26"/>
        <end position="92"/>
    </location>
</feature>
<gene>
    <name evidence="2" type="ORF">FPD99_19605</name>
</gene>
<name>A0A5H5B791_SALET</name>
<sequence>MKMVKVCGAGVLLAGAVLLAGCSSAGYLSGDGDGAALLPPEVNQGLLGDLNQYVGQLLGQRSSGNGEAEKVLVRLLDGKGLPEPVPVVDSKA</sequence>
<evidence type="ECO:0000313" key="2">
    <source>
        <dbReference type="EMBL" id="ECH0896167.1"/>
    </source>
</evidence>
<protein>
    <recommendedName>
        <fullName evidence="3">Lipoprotein</fullName>
    </recommendedName>
</protein>
<dbReference type="EMBL" id="AAIQMM010000016">
    <property type="protein sequence ID" value="ECH0896167.1"/>
    <property type="molecule type" value="Genomic_DNA"/>
</dbReference>
<organism evidence="2">
    <name type="scientific">Salmonella enterica subsp. enterica serovar Glostrup</name>
    <dbReference type="NCBI Taxonomy" id="1151180"/>
    <lineage>
        <taxon>Bacteria</taxon>
        <taxon>Pseudomonadati</taxon>
        <taxon>Pseudomonadota</taxon>
        <taxon>Gammaproteobacteria</taxon>
        <taxon>Enterobacterales</taxon>
        <taxon>Enterobacteriaceae</taxon>
        <taxon>Salmonella</taxon>
    </lineage>
</organism>
<proteinExistence type="predicted"/>
<accession>A0A5H5B791</accession>
<feature type="signal peptide" evidence="1">
    <location>
        <begin position="1"/>
        <end position="25"/>
    </location>
</feature>
<dbReference type="PROSITE" id="PS51257">
    <property type="entry name" value="PROKAR_LIPOPROTEIN"/>
    <property type="match status" value="1"/>
</dbReference>
<comment type="caution">
    <text evidence="2">The sequence shown here is derived from an EMBL/GenBank/DDBJ whole genome shotgun (WGS) entry which is preliminary data.</text>
</comment>
<keyword evidence="1" id="KW-0732">Signal</keyword>
<evidence type="ECO:0000256" key="1">
    <source>
        <dbReference type="SAM" id="SignalP"/>
    </source>
</evidence>